<gene>
    <name evidence="1" type="ORF">POPTR_001G312250</name>
</gene>
<organism evidence="1 2">
    <name type="scientific">Populus trichocarpa</name>
    <name type="common">Western balsam poplar</name>
    <name type="synonym">Populus balsamifera subsp. trichocarpa</name>
    <dbReference type="NCBI Taxonomy" id="3694"/>
    <lineage>
        <taxon>Eukaryota</taxon>
        <taxon>Viridiplantae</taxon>
        <taxon>Streptophyta</taxon>
        <taxon>Embryophyta</taxon>
        <taxon>Tracheophyta</taxon>
        <taxon>Spermatophyta</taxon>
        <taxon>Magnoliopsida</taxon>
        <taxon>eudicotyledons</taxon>
        <taxon>Gunneridae</taxon>
        <taxon>Pentapetalae</taxon>
        <taxon>rosids</taxon>
        <taxon>fabids</taxon>
        <taxon>Malpighiales</taxon>
        <taxon>Salicaceae</taxon>
        <taxon>Saliceae</taxon>
        <taxon>Populus</taxon>
    </lineage>
</organism>
<reference evidence="1 2" key="1">
    <citation type="journal article" date="2006" name="Science">
        <title>The genome of black cottonwood, Populus trichocarpa (Torr. &amp; Gray).</title>
        <authorList>
            <person name="Tuskan G.A."/>
            <person name="Difazio S."/>
            <person name="Jansson S."/>
            <person name="Bohlmann J."/>
            <person name="Grigoriev I."/>
            <person name="Hellsten U."/>
            <person name="Putnam N."/>
            <person name="Ralph S."/>
            <person name="Rombauts S."/>
            <person name="Salamov A."/>
            <person name="Schein J."/>
            <person name="Sterck L."/>
            <person name="Aerts A."/>
            <person name="Bhalerao R.R."/>
            <person name="Bhalerao R.P."/>
            <person name="Blaudez D."/>
            <person name="Boerjan W."/>
            <person name="Brun A."/>
            <person name="Brunner A."/>
            <person name="Busov V."/>
            <person name="Campbell M."/>
            <person name="Carlson J."/>
            <person name="Chalot M."/>
            <person name="Chapman J."/>
            <person name="Chen G.L."/>
            <person name="Cooper D."/>
            <person name="Coutinho P.M."/>
            <person name="Couturier J."/>
            <person name="Covert S."/>
            <person name="Cronk Q."/>
            <person name="Cunningham R."/>
            <person name="Davis J."/>
            <person name="Degroeve S."/>
            <person name="Dejardin A."/>
            <person name="Depamphilis C."/>
            <person name="Detter J."/>
            <person name="Dirks B."/>
            <person name="Dubchak I."/>
            <person name="Duplessis S."/>
            <person name="Ehlting J."/>
            <person name="Ellis B."/>
            <person name="Gendler K."/>
            <person name="Goodstein D."/>
            <person name="Gribskov M."/>
            <person name="Grimwood J."/>
            <person name="Groover A."/>
            <person name="Gunter L."/>
            <person name="Hamberger B."/>
            <person name="Heinze B."/>
            <person name="Helariutta Y."/>
            <person name="Henrissat B."/>
            <person name="Holligan D."/>
            <person name="Holt R."/>
            <person name="Huang W."/>
            <person name="Islam-Faridi N."/>
            <person name="Jones S."/>
            <person name="Jones-Rhoades M."/>
            <person name="Jorgensen R."/>
            <person name="Joshi C."/>
            <person name="Kangasjarvi J."/>
            <person name="Karlsson J."/>
            <person name="Kelleher C."/>
            <person name="Kirkpatrick R."/>
            <person name="Kirst M."/>
            <person name="Kohler A."/>
            <person name="Kalluri U."/>
            <person name="Larimer F."/>
            <person name="Leebens-Mack J."/>
            <person name="Leple J.C."/>
            <person name="Locascio P."/>
            <person name="Lou Y."/>
            <person name="Lucas S."/>
            <person name="Martin F."/>
            <person name="Montanini B."/>
            <person name="Napoli C."/>
            <person name="Nelson D.R."/>
            <person name="Nelson C."/>
            <person name="Nieminen K."/>
            <person name="Nilsson O."/>
            <person name="Pereda V."/>
            <person name="Peter G."/>
            <person name="Philippe R."/>
            <person name="Pilate G."/>
            <person name="Poliakov A."/>
            <person name="Razumovskaya J."/>
            <person name="Richardson P."/>
            <person name="Rinaldi C."/>
            <person name="Ritland K."/>
            <person name="Rouze P."/>
            <person name="Ryaboy D."/>
            <person name="Schmutz J."/>
            <person name="Schrader J."/>
            <person name="Segerman B."/>
            <person name="Shin H."/>
            <person name="Siddiqui A."/>
            <person name="Sterky F."/>
            <person name="Terry A."/>
            <person name="Tsai C.J."/>
            <person name="Uberbacher E."/>
            <person name="Unneberg P."/>
            <person name="Vahala J."/>
            <person name="Wall K."/>
            <person name="Wessler S."/>
            <person name="Yang G."/>
            <person name="Yin T."/>
            <person name="Douglas C."/>
            <person name="Marra M."/>
            <person name="Sandberg G."/>
            <person name="Van de Peer Y."/>
            <person name="Rokhsar D."/>
        </authorList>
    </citation>
    <scope>NUCLEOTIDE SEQUENCE [LARGE SCALE GENOMIC DNA]</scope>
    <source>
        <strain evidence="2">cv. Nisqually</strain>
    </source>
</reference>
<name>A0A3N7FE75_POPTR</name>
<protein>
    <submittedName>
        <fullName evidence="1">Uncharacterized protein</fullName>
    </submittedName>
</protein>
<accession>A0A3N7FE75</accession>
<keyword evidence="2" id="KW-1185">Reference proteome</keyword>
<dbReference type="EMBL" id="CM009290">
    <property type="protein sequence ID" value="RQO85571.1"/>
    <property type="molecule type" value="Genomic_DNA"/>
</dbReference>
<dbReference type="AlphaFoldDB" id="A0A3N7FE75"/>
<evidence type="ECO:0000313" key="1">
    <source>
        <dbReference type="EMBL" id="RQO85571.1"/>
    </source>
</evidence>
<dbReference type="Proteomes" id="UP000006729">
    <property type="component" value="Chromosome 1"/>
</dbReference>
<dbReference type="InParanoid" id="A0A3N7FE75"/>
<proteinExistence type="predicted"/>
<sequence length="41" mass="4781">MLSTFSFINVLANKILLQALNLFSNIRFTKLQTRPIWELKG</sequence>
<evidence type="ECO:0000313" key="2">
    <source>
        <dbReference type="Proteomes" id="UP000006729"/>
    </source>
</evidence>